<sequence>MDLAMHVVAVFTLPQVVPPDPTTSIEAPGALTYEVRISGPATEIDAGAFTPRPPCGPAELVAADTVIVPGRSVAR</sequence>
<reference evidence="1 2" key="1">
    <citation type="submission" date="2018-09" db="EMBL/GenBank/DDBJ databases">
        <title>YIM PH 21725 draft genome.</title>
        <authorList>
            <person name="Miao C."/>
        </authorList>
    </citation>
    <scope>NUCLEOTIDE SEQUENCE [LARGE SCALE GENOMIC DNA]</scope>
    <source>
        <strain evidence="2">YIM PH21725</strain>
    </source>
</reference>
<comment type="caution">
    <text evidence="1">The sequence shown here is derived from an EMBL/GenBank/DDBJ whole genome shotgun (WGS) entry which is preliminary data.</text>
</comment>
<dbReference type="AlphaFoldDB" id="A0A419I8A5"/>
<protein>
    <submittedName>
        <fullName evidence="1">Uncharacterized protein</fullName>
    </submittedName>
</protein>
<evidence type="ECO:0000313" key="1">
    <source>
        <dbReference type="EMBL" id="RJQ88171.1"/>
    </source>
</evidence>
<keyword evidence="2" id="KW-1185">Reference proteome</keyword>
<dbReference type="Proteomes" id="UP000285112">
    <property type="component" value="Unassembled WGS sequence"/>
</dbReference>
<accession>A0A419I8A5</accession>
<proteinExistence type="predicted"/>
<name>A0A419I8A5_9PSEU</name>
<organism evidence="1 2">
    <name type="scientific">Amycolatopsis panacis</name>
    <dbReference type="NCBI Taxonomy" id="2340917"/>
    <lineage>
        <taxon>Bacteria</taxon>
        <taxon>Bacillati</taxon>
        <taxon>Actinomycetota</taxon>
        <taxon>Actinomycetes</taxon>
        <taxon>Pseudonocardiales</taxon>
        <taxon>Pseudonocardiaceae</taxon>
        <taxon>Amycolatopsis</taxon>
    </lineage>
</organism>
<dbReference type="EMBL" id="QZFV01000065">
    <property type="protein sequence ID" value="RJQ88171.1"/>
    <property type="molecule type" value="Genomic_DNA"/>
</dbReference>
<evidence type="ECO:0000313" key="2">
    <source>
        <dbReference type="Proteomes" id="UP000285112"/>
    </source>
</evidence>
<gene>
    <name evidence="1" type="ORF">D5S19_07600</name>
</gene>